<sequence>MLLTRRGALGALSVATLTALTACGRDAGAPDPDASSDLVGEIRGAGATSQSDAQDAWMNTFMGANLRATVDYAGGGSGAGRTKLVEGAIDFAGTDTPMTVDEISRIGGAVELPLYISPIAVAYNLPGFTGESHVNMTGEVLAKVLSGAITRWNDPALATLNPGAALPDQRIIVVGRSDDSGTTKALTTYLATVAPKAWPHEPEETWPLRGGQSGDGTAGMIQTVSAATGTIGYADASKVPATLGTVAVGSNGAYVPVSAKAAAAALDAATLGAEADETRLLYQPSHDAEGAYPIVLVSYLAARLRYDDAQIAAVVKAYLRFAASTRGQDASTKATGCAPITRQMREKINAAIDKIAA</sequence>
<dbReference type="GO" id="GO:0043190">
    <property type="term" value="C:ATP-binding cassette (ABC) transporter complex"/>
    <property type="evidence" value="ECO:0007669"/>
    <property type="project" value="InterPro"/>
</dbReference>
<dbReference type="PROSITE" id="PS51257">
    <property type="entry name" value="PROKAR_LIPOPROTEIN"/>
    <property type="match status" value="1"/>
</dbReference>
<dbReference type="PANTHER" id="PTHR42996">
    <property type="entry name" value="PHOSPHATE-BINDING PROTEIN PSTS"/>
    <property type="match status" value="1"/>
</dbReference>
<dbReference type="GO" id="GO:0042301">
    <property type="term" value="F:phosphate ion binding"/>
    <property type="evidence" value="ECO:0007669"/>
    <property type="project" value="InterPro"/>
</dbReference>
<organism evidence="7 8">
    <name type="scientific">Actinomyces oris</name>
    <dbReference type="NCBI Taxonomy" id="544580"/>
    <lineage>
        <taxon>Bacteria</taxon>
        <taxon>Bacillati</taxon>
        <taxon>Actinomycetota</taxon>
        <taxon>Actinomycetes</taxon>
        <taxon>Actinomycetales</taxon>
        <taxon>Actinomycetaceae</taxon>
        <taxon>Actinomyces</taxon>
    </lineage>
</organism>
<dbReference type="AlphaFoldDB" id="A0A1Q8I3L4"/>
<feature type="signal peptide" evidence="5">
    <location>
        <begin position="1"/>
        <end position="21"/>
    </location>
</feature>
<evidence type="ECO:0000313" key="7">
    <source>
        <dbReference type="EMBL" id="OLL15689.1"/>
    </source>
</evidence>
<dbReference type="SUPFAM" id="SSF53850">
    <property type="entry name" value="Periplasmic binding protein-like II"/>
    <property type="match status" value="1"/>
</dbReference>
<keyword evidence="5" id="KW-0732">Signal</keyword>
<evidence type="ECO:0000313" key="8">
    <source>
        <dbReference type="Proteomes" id="UP000185736"/>
    </source>
</evidence>
<evidence type="ECO:0000256" key="1">
    <source>
        <dbReference type="ARBA" id="ARBA00008725"/>
    </source>
</evidence>
<dbReference type="RefSeq" id="WP_075248308.1">
    <property type="nucleotide sequence ID" value="NZ_MSGO01000006.1"/>
</dbReference>
<evidence type="ECO:0000256" key="4">
    <source>
        <dbReference type="PIRNR" id="PIRNR002756"/>
    </source>
</evidence>
<reference evidence="7 8" key="1">
    <citation type="submission" date="2016-12" db="EMBL/GenBank/DDBJ databases">
        <title>Genomic comparison of strains in the 'Actinomyces naeslundii' group.</title>
        <authorList>
            <person name="Mughal S.R."/>
            <person name="Do T."/>
            <person name="Gilbert S.C."/>
            <person name="Witherden E.A."/>
            <person name="Didelot X."/>
            <person name="Beighton D."/>
        </authorList>
    </citation>
    <scope>NUCLEOTIDE SEQUENCE [LARGE SCALE GENOMIC DNA]</scope>
    <source>
        <strain evidence="7 8">S64C</strain>
    </source>
</reference>
<dbReference type="Pfam" id="PF12849">
    <property type="entry name" value="PBP_like_2"/>
    <property type="match status" value="1"/>
</dbReference>
<dbReference type="InterPro" id="IPR050962">
    <property type="entry name" value="Phosphate-bind_PstS"/>
</dbReference>
<evidence type="ECO:0000259" key="6">
    <source>
        <dbReference type="Pfam" id="PF12849"/>
    </source>
</evidence>
<name>A0A1Q8I3L4_9ACTO</name>
<keyword evidence="2 4" id="KW-0813">Transport</keyword>
<keyword evidence="3 4" id="KW-0592">Phosphate transport</keyword>
<dbReference type="InterPro" id="IPR006311">
    <property type="entry name" value="TAT_signal"/>
</dbReference>
<comment type="caution">
    <text evidence="7">The sequence shown here is derived from an EMBL/GenBank/DDBJ whole genome shotgun (WGS) entry which is preliminary data.</text>
</comment>
<feature type="domain" description="PBP" evidence="6">
    <location>
        <begin position="33"/>
        <end position="325"/>
    </location>
</feature>
<dbReference type="Proteomes" id="UP000185736">
    <property type="component" value="Unassembled WGS sequence"/>
</dbReference>
<evidence type="ECO:0000256" key="3">
    <source>
        <dbReference type="ARBA" id="ARBA00022592"/>
    </source>
</evidence>
<dbReference type="PIRSF" id="PIRSF002756">
    <property type="entry name" value="PstS"/>
    <property type="match status" value="1"/>
</dbReference>
<comment type="similarity">
    <text evidence="1 4">Belongs to the PstS family.</text>
</comment>
<protein>
    <recommendedName>
        <fullName evidence="4">Phosphate-binding protein</fullName>
    </recommendedName>
</protein>
<proteinExistence type="inferred from homology"/>
<feature type="chain" id="PRO_5038376625" description="Phosphate-binding protein" evidence="5">
    <location>
        <begin position="22"/>
        <end position="357"/>
    </location>
</feature>
<dbReference type="InterPro" id="IPR024370">
    <property type="entry name" value="PBP_domain"/>
</dbReference>
<accession>A0A1Q8I3L4</accession>
<gene>
    <name evidence="7" type="ORF">BKH32_01515</name>
</gene>
<dbReference type="PANTHER" id="PTHR42996:SF1">
    <property type="entry name" value="PHOSPHATE-BINDING PROTEIN PSTS"/>
    <property type="match status" value="1"/>
</dbReference>
<dbReference type="CDD" id="cd13565">
    <property type="entry name" value="PBP2_PstS"/>
    <property type="match status" value="1"/>
</dbReference>
<dbReference type="InterPro" id="IPR005673">
    <property type="entry name" value="ABC_phos-bd_PstS"/>
</dbReference>
<dbReference type="PROSITE" id="PS51318">
    <property type="entry name" value="TAT"/>
    <property type="match status" value="1"/>
</dbReference>
<evidence type="ECO:0000256" key="5">
    <source>
        <dbReference type="SAM" id="SignalP"/>
    </source>
</evidence>
<dbReference type="NCBIfam" id="TIGR00975">
    <property type="entry name" value="3a0107s03"/>
    <property type="match status" value="1"/>
</dbReference>
<dbReference type="Gene3D" id="3.40.190.10">
    <property type="entry name" value="Periplasmic binding protein-like II"/>
    <property type="match status" value="2"/>
</dbReference>
<dbReference type="EMBL" id="MSGO01000006">
    <property type="protein sequence ID" value="OLL15689.1"/>
    <property type="molecule type" value="Genomic_DNA"/>
</dbReference>
<evidence type="ECO:0000256" key="2">
    <source>
        <dbReference type="ARBA" id="ARBA00022448"/>
    </source>
</evidence>
<dbReference type="GO" id="GO:0035435">
    <property type="term" value="P:phosphate ion transmembrane transport"/>
    <property type="evidence" value="ECO:0007669"/>
    <property type="project" value="InterPro"/>
</dbReference>